<feature type="domain" description="Bacteriophage CI repressor N-terminal" evidence="7">
    <location>
        <begin position="8"/>
        <end position="44"/>
    </location>
</feature>
<dbReference type="InterPro" id="IPR015927">
    <property type="entry name" value="Peptidase_S24_S26A/B/C"/>
</dbReference>
<dbReference type="InterPro" id="IPR019756">
    <property type="entry name" value="Pept_S26A_signal_pept_1_Ser-AS"/>
</dbReference>
<dbReference type="Gene3D" id="2.10.109.10">
    <property type="entry name" value="Umud Fragment, subunit A"/>
    <property type="match status" value="1"/>
</dbReference>
<keyword evidence="5" id="KW-0804">Transcription</keyword>
<evidence type="ECO:0000259" key="6">
    <source>
        <dbReference type="Pfam" id="PF00717"/>
    </source>
</evidence>
<name>A0ABV4LXR4_VIBSP</name>
<accession>A0ABV4LXR4</accession>
<dbReference type="Gene3D" id="1.10.260.40">
    <property type="entry name" value="lambda repressor-like DNA-binding domains"/>
    <property type="match status" value="1"/>
</dbReference>
<evidence type="ECO:0000256" key="3">
    <source>
        <dbReference type="ARBA" id="ARBA00023015"/>
    </source>
</evidence>
<dbReference type="PANTHER" id="PTHR40661">
    <property type="match status" value="1"/>
</dbReference>
<keyword evidence="1" id="KW-0645">Protease</keyword>
<sequence length="218" mass="24338">MSDVDQQLEQLKKLTGTSTNTELANVLGVARNTVQTWRIRGKIPERIFLKAQQIADGSVNPALISNVSKIVPMSEFKAWSELPVYDVHAAAGAGTLVHGEFQLDTLMVPTSLLSEFDLCEKSASIIYVDGDSMEPTLSDKDRLLVDTRELQHPVSNGVYVIRIDEAVYVKRLKWNIAKGVYLIVSDNQDYEAFEIDHKTGRNFKIIGKAIAPVFKKIF</sequence>
<protein>
    <submittedName>
        <fullName evidence="8">S24 family peptidase</fullName>
    </submittedName>
</protein>
<evidence type="ECO:0000313" key="8">
    <source>
        <dbReference type="EMBL" id="MEZ8182348.1"/>
    </source>
</evidence>
<dbReference type="InterPro" id="IPR036286">
    <property type="entry name" value="LexA/Signal_pep-like_sf"/>
</dbReference>
<comment type="caution">
    <text evidence="8">The sequence shown here is derived from an EMBL/GenBank/DDBJ whole genome shotgun (WGS) entry which is preliminary data.</text>
</comment>
<dbReference type="PROSITE" id="PS00501">
    <property type="entry name" value="SPASE_I_1"/>
    <property type="match status" value="1"/>
</dbReference>
<keyword evidence="2" id="KW-0378">Hydrolase</keyword>
<dbReference type="RefSeq" id="WP_371691087.1">
    <property type="nucleotide sequence ID" value="NZ_JBGONW010000071.1"/>
</dbReference>
<dbReference type="InterPro" id="IPR010744">
    <property type="entry name" value="Phage_CI_N"/>
</dbReference>
<keyword evidence="3" id="KW-0805">Transcription regulation</keyword>
<evidence type="ECO:0000256" key="2">
    <source>
        <dbReference type="ARBA" id="ARBA00022801"/>
    </source>
</evidence>
<dbReference type="SUPFAM" id="SSF51306">
    <property type="entry name" value="LexA/Signal peptidase"/>
    <property type="match status" value="1"/>
</dbReference>
<dbReference type="InterPro" id="IPR039418">
    <property type="entry name" value="LexA-like"/>
</dbReference>
<evidence type="ECO:0000259" key="7">
    <source>
        <dbReference type="Pfam" id="PF07022"/>
    </source>
</evidence>
<dbReference type="EMBL" id="JBGOOW010000021">
    <property type="protein sequence ID" value="MEZ8182348.1"/>
    <property type="molecule type" value="Genomic_DNA"/>
</dbReference>
<reference evidence="8 9" key="1">
    <citation type="submission" date="2024-06" db="EMBL/GenBank/DDBJ databases">
        <authorList>
            <person name="Steensen K."/>
            <person name="Seneca J."/>
            <person name="Bartlau N."/>
            <person name="Yu A.X."/>
            <person name="Polz M.F."/>
        </authorList>
    </citation>
    <scope>NUCLEOTIDE SEQUENCE [LARGE SCALE GENOMIC DNA]</scope>
    <source>
        <strain evidence="8 9">1F145</strain>
    </source>
</reference>
<dbReference type="InterPro" id="IPR010982">
    <property type="entry name" value="Lambda_DNA-bd_dom_sf"/>
</dbReference>
<keyword evidence="4" id="KW-0238">DNA-binding</keyword>
<dbReference type="Pfam" id="PF00717">
    <property type="entry name" value="Peptidase_S24"/>
    <property type="match status" value="1"/>
</dbReference>
<dbReference type="Pfam" id="PF07022">
    <property type="entry name" value="Phage_CI_repr"/>
    <property type="match status" value="1"/>
</dbReference>
<organism evidence="8 9">
    <name type="scientific">Vibrio splendidus</name>
    <dbReference type="NCBI Taxonomy" id="29497"/>
    <lineage>
        <taxon>Bacteria</taxon>
        <taxon>Pseudomonadati</taxon>
        <taxon>Pseudomonadota</taxon>
        <taxon>Gammaproteobacteria</taxon>
        <taxon>Vibrionales</taxon>
        <taxon>Vibrionaceae</taxon>
        <taxon>Vibrio</taxon>
    </lineage>
</organism>
<evidence type="ECO:0000256" key="4">
    <source>
        <dbReference type="ARBA" id="ARBA00023125"/>
    </source>
</evidence>
<dbReference type="Proteomes" id="UP001569200">
    <property type="component" value="Unassembled WGS sequence"/>
</dbReference>
<dbReference type="CDD" id="cd06529">
    <property type="entry name" value="S24_LexA-like"/>
    <property type="match status" value="1"/>
</dbReference>
<proteinExistence type="predicted"/>
<feature type="domain" description="Peptidase S24/S26A/S26B/S26C" evidence="6">
    <location>
        <begin position="83"/>
        <end position="210"/>
    </location>
</feature>
<evidence type="ECO:0000256" key="5">
    <source>
        <dbReference type="ARBA" id="ARBA00023163"/>
    </source>
</evidence>
<keyword evidence="9" id="KW-1185">Reference proteome</keyword>
<gene>
    <name evidence="8" type="ORF">ACED33_16805</name>
</gene>
<dbReference type="PANTHER" id="PTHR40661:SF1">
    <property type="entry name" value="HTH CRO_C1-TYPE DOMAIN-CONTAINING PROTEIN"/>
    <property type="match status" value="1"/>
</dbReference>
<evidence type="ECO:0000313" key="9">
    <source>
        <dbReference type="Proteomes" id="UP001569200"/>
    </source>
</evidence>
<evidence type="ECO:0000256" key="1">
    <source>
        <dbReference type="ARBA" id="ARBA00022670"/>
    </source>
</evidence>